<dbReference type="InterPro" id="IPR023996">
    <property type="entry name" value="TonB-dep_OMP_SusC/RagA"/>
</dbReference>
<dbReference type="InterPro" id="IPR039426">
    <property type="entry name" value="TonB-dep_rcpt-like"/>
</dbReference>
<dbReference type="InterPro" id="IPR037066">
    <property type="entry name" value="Plug_dom_sf"/>
</dbReference>
<keyword evidence="10" id="KW-1185">Reference proteome</keyword>
<dbReference type="Proteomes" id="UP000256373">
    <property type="component" value="Unassembled WGS sequence"/>
</dbReference>
<name>A0A3D8Y6G1_9BACT</name>
<dbReference type="InterPro" id="IPR012910">
    <property type="entry name" value="Plug_dom"/>
</dbReference>
<dbReference type="Gene3D" id="2.40.170.20">
    <property type="entry name" value="TonB-dependent receptor, beta-barrel domain"/>
    <property type="match status" value="1"/>
</dbReference>
<dbReference type="InterPro" id="IPR023997">
    <property type="entry name" value="TonB-dep_OMP_SusC/RagA_CS"/>
</dbReference>
<evidence type="ECO:0000259" key="8">
    <source>
        <dbReference type="Pfam" id="PF07715"/>
    </source>
</evidence>
<dbReference type="InterPro" id="IPR036942">
    <property type="entry name" value="Beta-barrel_TonB_sf"/>
</dbReference>
<evidence type="ECO:0000256" key="4">
    <source>
        <dbReference type="ARBA" id="ARBA00022692"/>
    </source>
</evidence>
<keyword evidence="3 7" id="KW-1134">Transmembrane beta strand</keyword>
<comment type="caution">
    <text evidence="9">The sequence shown here is derived from an EMBL/GenBank/DDBJ whole genome shotgun (WGS) entry which is preliminary data.</text>
</comment>
<evidence type="ECO:0000313" key="9">
    <source>
        <dbReference type="EMBL" id="REA56429.1"/>
    </source>
</evidence>
<dbReference type="Gene3D" id="2.60.40.1120">
    <property type="entry name" value="Carboxypeptidase-like, regulatory domain"/>
    <property type="match status" value="1"/>
</dbReference>
<evidence type="ECO:0000313" key="10">
    <source>
        <dbReference type="Proteomes" id="UP000256373"/>
    </source>
</evidence>
<comment type="subcellular location">
    <subcellularLocation>
        <location evidence="1 7">Cell outer membrane</location>
        <topology evidence="1 7">Multi-pass membrane protein</topology>
    </subcellularLocation>
</comment>
<dbReference type="EMBL" id="QNUL01000039">
    <property type="protein sequence ID" value="REA56429.1"/>
    <property type="molecule type" value="Genomic_DNA"/>
</dbReference>
<dbReference type="Pfam" id="PF07715">
    <property type="entry name" value="Plug"/>
    <property type="match status" value="1"/>
</dbReference>
<accession>A0A3D8Y6G1</accession>
<dbReference type="PROSITE" id="PS52016">
    <property type="entry name" value="TONB_DEPENDENT_REC_3"/>
    <property type="match status" value="1"/>
</dbReference>
<keyword evidence="4 7" id="KW-0812">Transmembrane</keyword>
<feature type="domain" description="TonB-dependent receptor plug" evidence="8">
    <location>
        <begin position="115"/>
        <end position="219"/>
    </location>
</feature>
<reference evidence="9 10" key="1">
    <citation type="submission" date="2018-07" db="EMBL/GenBank/DDBJ databases">
        <title>Dyadobacter roseus sp. nov., isolated from rose rhizosphere soil.</title>
        <authorList>
            <person name="Chen L."/>
        </authorList>
    </citation>
    <scope>NUCLEOTIDE SEQUENCE [LARGE SCALE GENOMIC DNA]</scope>
    <source>
        <strain evidence="9 10">RS19</strain>
    </source>
</reference>
<dbReference type="OrthoDB" id="9768177at2"/>
<dbReference type="NCBIfam" id="TIGR04056">
    <property type="entry name" value="OMP_RagA_SusC"/>
    <property type="match status" value="1"/>
</dbReference>
<organism evidence="9 10">
    <name type="scientific">Dyadobacter luteus</name>
    <dbReference type="NCBI Taxonomy" id="2259619"/>
    <lineage>
        <taxon>Bacteria</taxon>
        <taxon>Pseudomonadati</taxon>
        <taxon>Bacteroidota</taxon>
        <taxon>Cytophagia</taxon>
        <taxon>Cytophagales</taxon>
        <taxon>Spirosomataceae</taxon>
        <taxon>Dyadobacter</taxon>
    </lineage>
</organism>
<evidence type="ECO:0000256" key="7">
    <source>
        <dbReference type="PROSITE-ProRule" id="PRU01360"/>
    </source>
</evidence>
<evidence type="ECO:0000256" key="5">
    <source>
        <dbReference type="ARBA" id="ARBA00023136"/>
    </source>
</evidence>
<keyword evidence="5 7" id="KW-0472">Membrane</keyword>
<dbReference type="AlphaFoldDB" id="A0A3D8Y6G1"/>
<evidence type="ECO:0000256" key="1">
    <source>
        <dbReference type="ARBA" id="ARBA00004571"/>
    </source>
</evidence>
<keyword evidence="2 7" id="KW-0813">Transport</keyword>
<dbReference type="NCBIfam" id="TIGR04057">
    <property type="entry name" value="SusC_RagA_signa"/>
    <property type="match status" value="1"/>
</dbReference>
<dbReference type="Gene3D" id="2.170.130.10">
    <property type="entry name" value="TonB-dependent receptor, plug domain"/>
    <property type="match status" value="1"/>
</dbReference>
<sequence>MRIILIFLFVGFAQAASAQLLLQGRVVSLPDSSALAGAVIKVKGMNQGATTDESGRFTLSVDQAMPSLQISYIGFESLELSLQMPVSSPVTIGLRPDANQLGEVVISTGFEKIPKERATGSFATVDNALLNRRVSTDIGSRLDDVAAGLINNRGKGSAQGLLIRGQSTINSSTRPLIIIDNFPYEGDLNSINPNDIENVTVLKDAAAASIWGSRAGNGVIVLTTKKGSASKSPQITINSNVTIAARPDMFYQPRMSTADYIDNERFLFESGRYNSAERNAAKYPFTPVVELLMAQRDKLITQEQAQAEIDLLKSRDIRNEYGKYMYQRSVSQQYSVSVNGGGDTHRYFVSAGFDKNRPSEVSNTYQRFTVNANNSFHISPKLEVSAGLYFSESKNRNGNPGPLVYTNPLTGSLVTQMYPYASLAAENGDPLAVIKDYRLSFLQQAQTAGLLDWHYRPLAEMATADNTTRLTDYRINLTADYKLFSGLSLSMLYQYGKGISSTMNHFSEHSYTARTLVNQLSSVDSNGVVKQNLAPGGILDRNENAYTSHNLRGQLHYSHNFGSSGELVAIAGAELRDYSTQGGTSRYYGYNDSYASARPVDYITAYRSYVNPASTMRVPYMDSRSGSSDRYLSYFVNGSYTLKGKYILSASGRMDQSNLFGVETNDKRVPLYSAGVAWRLSQERFFQLGWLSSLKLRSTFGYSGNSNKNVSAFTTAFFEGTDYYTREPYAIITNPPNERLRWEKVQTLNLGLDFETRGRRLTGSIEYYFKKGIDLIGSMPYPGSSGVKTFTGNYASTAGRGLDMTLTAKIFDKSFKWQSDLLLSHTTDKVTRYEVRALATAYLGNADGTSVYPLQGRPLYALYSLEWAGLDPSTGDPQGYLNGEVSKDYLAILRTDPDKLHYHGPARPTTFGAFRNTFSYKSFGLSFNLSYRLGHYFRQRSVSYTDVNNSVVTHSDYGLRWQKAGDELLGSVPSRPSAVDANRDGFYAYSQILVQKADNIRLQDITLSYDLTRNASANLPFRNARLYVYANNIAKIWKAYKGSLDPDYAQAMYAPAKSISVGIKVDL</sequence>
<dbReference type="SUPFAM" id="SSF56935">
    <property type="entry name" value="Porins"/>
    <property type="match status" value="1"/>
</dbReference>
<dbReference type="GO" id="GO:0009279">
    <property type="term" value="C:cell outer membrane"/>
    <property type="evidence" value="ECO:0007669"/>
    <property type="project" value="UniProtKB-SubCell"/>
</dbReference>
<proteinExistence type="inferred from homology"/>
<keyword evidence="6 7" id="KW-0998">Cell outer membrane</keyword>
<dbReference type="InterPro" id="IPR008969">
    <property type="entry name" value="CarboxyPept-like_regulatory"/>
</dbReference>
<comment type="similarity">
    <text evidence="7">Belongs to the TonB-dependent receptor family.</text>
</comment>
<dbReference type="RefSeq" id="WP_115834064.1">
    <property type="nucleotide sequence ID" value="NZ_QNUL01000039.1"/>
</dbReference>
<dbReference type="SUPFAM" id="SSF49464">
    <property type="entry name" value="Carboxypeptidase regulatory domain-like"/>
    <property type="match status" value="1"/>
</dbReference>
<evidence type="ECO:0000256" key="3">
    <source>
        <dbReference type="ARBA" id="ARBA00022452"/>
    </source>
</evidence>
<dbReference type="Pfam" id="PF13715">
    <property type="entry name" value="CarbopepD_reg_2"/>
    <property type="match status" value="1"/>
</dbReference>
<evidence type="ECO:0000256" key="2">
    <source>
        <dbReference type="ARBA" id="ARBA00022448"/>
    </source>
</evidence>
<gene>
    <name evidence="9" type="ORF">DSL64_26915</name>
</gene>
<protein>
    <submittedName>
        <fullName evidence="9">SusC/RagA family TonB-linked outer membrane protein</fullName>
    </submittedName>
</protein>
<evidence type="ECO:0000256" key="6">
    <source>
        <dbReference type="ARBA" id="ARBA00023237"/>
    </source>
</evidence>